<evidence type="ECO:0000256" key="10">
    <source>
        <dbReference type="ARBA" id="ARBA00023317"/>
    </source>
</evidence>
<dbReference type="EMBL" id="ML121547">
    <property type="protein sequence ID" value="RPB23211.1"/>
    <property type="molecule type" value="Genomic_DNA"/>
</dbReference>
<dbReference type="PANTHER" id="PTHR10067:SF11">
    <property type="entry name" value="PHOSPHATIDYLSERINE DECARBOXYLASE"/>
    <property type="match status" value="1"/>
</dbReference>
<reference evidence="12 13" key="1">
    <citation type="journal article" date="2018" name="Nat. Ecol. Evol.">
        <title>Pezizomycetes genomes reveal the molecular basis of ectomycorrhizal truffle lifestyle.</title>
        <authorList>
            <person name="Murat C."/>
            <person name="Payen T."/>
            <person name="Noel B."/>
            <person name="Kuo A."/>
            <person name="Morin E."/>
            <person name="Chen J."/>
            <person name="Kohler A."/>
            <person name="Krizsan K."/>
            <person name="Balestrini R."/>
            <person name="Da Silva C."/>
            <person name="Montanini B."/>
            <person name="Hainaut M."/>
            <person name="Levati E."/>
            <person name="Barry K.W."/>
            <person name="Belfiori B."/>
            <person name="Cichocki N."/>
            <person name="Clum A."/>
            <person name="Dockter R.B."/>
            <person name="Fauchery L."/>
            <person name="Guy J."/>
            <person name="Iotti M."/>
            <person name="Le Tacon F."/>
            <person name="Lindquist E.A."/>
            <person name="Lipzen A."/>
            <person name="Malagnac F."/>
            <person name="Mello A."/>
            <person name="Molinier V."/>
            <person name="Miyauchi S."/>
            <person name="Poulain J."/>
            <person name="Riccioni C."/>
            <person name="Rubini A."/>
            <person name="Sitrit Y."/>
            <person name="Splivallo R."/>
            <person name="Traeger S."/>
            <person name="Wang M."/>
            <person name="Zifcakova L."/>
            <person name="Wipf D."/>
            <person name="Zambonelli A."/>
            <person name="Paolocci F."/>
            <person name="Nowrousian M."/>
            <person name="Ottonello S."/>
            <person name="Baldrian P."/>
            <person name="Spatafora J.W."/>
            <person name="Henrissat B."/>
            <person name="Nagy L.G."/>
            <person name="Aury J.M."/>
            <person name="Wincker P."/>
            <person name="Grigoriev I.V."/>
            <person name="Bonfante P."/>
            <person name="Martin F.M."/>
        </authorList>
    </citation>
    <scope>NUCLEOTIDE SEQUENCE [LARGE SCALE GENOMIC DNA]</scope>
    <source>
        <strain evidence="12 13">ATCC MYA-4762</strain>
    </source>
</reference>
<evidence type="ECO:0000256" key="2">
    <source>
        <dbReference type="ARBA" id="ARBA00005189"/>
    </source>
</evidence>
<evidence type="ECO:0000256" key="6">
    <source>
        <dbReference type="ARBA" id="ARBA00023098"/>
    </source>
</evidence>
<evidence type="ECO:0000256" key="7">
    <source>
        <dbReference type="ARBA" id="ARBA00023209"/>
    </source>
</evidence>
<comment type="pathway">
    <text evidence="2">Lipid metabolism.</text>
</comment>
<dbReference type="Pfam" id="PF02666">
    <property type="entry name" value="PS_Dcarbxylase"/>
    <property type="match status" value="1"/>
</dbReference>
<name>A0A3N4LRG3_9PEZI</name>
<dbReference type="AlphaFoldDB" id="A0A3N4LRG3"/>
<comment type="pathway">
    <text evidence="11">Phospholipid metabolism; phosphatidylethanolamine biosynthesis.</text>
</comment>
<dbReference type="OrthoDB" id="5973539at2759"/>
<evidence type="ECO:0000256" key="8">
    <source>
        <dbReference type="ARBA" id="ARBA00023239"/>
    </source>
</evidence>
<dbReference type="GO" id="GO:0004609">
    <property type="term" value="F:phosphatidylserine decarboxylase activity"/>
    <property type="evidence" value="ECO:0007669"/>
    <property type="project" value="UniProtKB-EC"/>
</dbReference>
<dbReference type="GO" id="GO:0006646">
    <property type="term" value="P:phosphatidylethanolamine biosynthetic process"/>
    <property type="evidence" value="ECO:0007669"/>
    <property type="project" value="UniProtKB-UniPathway"/>
</dbReference>
<evidence type="ECO:0000256" key="5">
    <source>
        <dbReference type="ARBA" id="ARBA00022793"/>
    </source>
</evidence>
<dbReference type="PANTHER" id="PTHR10067">
    <property type="entry name" value="PHOSPHATIDYLSERINE DECARBOXYLASE"/>
    <property type="match status" value="1"/>
</dbReference>
<keyword evidence="4" id="KW-0444">Lipid biosynthesis</keyword>
<sequence>MGLMSYIHSWVDTLLTWGKIIQNREVGWLTVDRKTGKYMREQQPIWKKIKLLFLFNPLLEWIDRTKLLRYWWHEKAERAGKYESSPTSKKQIKAFVDFYGIDMSQFEPSDINEYPTFQDFFIRKHKPGFRPIASPDDKTIATCVADSRLVVYDSLPQARSIWIKGHHFTLENLVGAEEPLKKWADAAVASFRLSPQDYHRYHSPVTGHVKWYKSIHGDYYAVDPLCIRSDIDVLTSNARCVVAIQSEELGEVLFVAIGAKEVGTVKIHEHFQKPGTQVQKGDEIGMFEFGGSSIIVAFEKNRIKFDHDLVYHSNRSVEVNVEMGMTLGKATMPGGKSEPVGHYG</sequence>
<dbReference type="InParanoid" id="A0A3N4LRG3"/>
<protein>
    <recommendedName>
        <fullName evidence="3">phosphatidylserine decarboxylase</fullName>
        <ecNumber evidence="3">4.1.1.65</ecNumber>
    </recommendedName>
</protein>
<keyword evidence="5" id="KW-0210">Decarboxylase</keyword>
<evidence type="ECO:0000256" key="1">
    <source>
        <dbReference type="ARBA" id="ARBA00001928"/>
    </source>
</evidence>
<evidence type="ECO:0000256" key="11">
    <source>
        <dbReference type="ARBA" id="ARBA00024326"/>
    </source>
</evidence>
<dbReference type="STRING" id="1051890.A0A3N4LRG3"/>
<keyword evidence="13" id="KW-1185">Reference proteome</keyword>
<comment type="cofactor">
    <cofactor evidence="1">
        <name>pyruvate</name>
        <dbReference type="ChEBI" id="CHEBI:15361"/>
    </cofactor>
</comment>
<keyword evidence="9" id="KW-1208">Phospholipid metabolism</keyword>
<dbReference type="InterPro" id="IPR003817">
    <property type="entry name" value="PS_Dcarbxylase"/>
</dbReference>
<organism evidence="12 13">
    <name type="scientific">Terfezia boudieri ATCC MYA-4762</name>
    <dbReference type="NCBI Taxonomy" id="1051890"/>
    <lineage>
        <taxon>Eukaryota</taxon>
        <taxon>Fungi</taxon>
        <taxon>Dikarya</taxon>
        <taxon>Ascomycota</taxon>
        <taxon>Pezizomycotina</taxon>
        <taxon>Pezizomycetes</taxon>
        <taxon>Pezizales</taxon>
        <taxon>Pezizaceae</taxon>
        <taxon>Terfezia</taxon>
    </lineage>
</organism>
<accession>A0A3N4LRG3</accession>
<keyword evidence="10" id="KW-0670">Pyruvate</keyword>
<keyword evidence="8" id="KW-0456">Lyase</keyword>
<dbReference type="NCBIfam" id="TIGR00163">
    <property type="entry name" value="PS_decarb"/>
    <property type="match status" value="1"/>
</dbReference>
<dbReference type="EC" id="4.1.1.65" evidence="3"/>
<evidence type="ECO:0000256" key="4">
    <source>
        <dbReference type="ARBA" id="ARBA00022516"/>
    </source>
</evidence>
<dbReference type="InterPro" id="IPR033177">
    <property type="entry name" value="PSD-B"/>
</dbReference>
<evidence type="ECO:0000256" key="9">
    <source>
        <dbReference type="ARBA" id="ARBA00023264"/>
    </source>
</evidence>
<gene>
    <name evidence="12" type="ORF">L211DRAFT_825493</name>
</gene>
<keyword evidence="6" id="KW-0443">Lipid metabolism</keyword>
<evidence type="ECO:0000256" key="3">
    <source>
        <dbReference type="ARBA" id="ARBA00012243"/>
    </source>
</evidence>
<dbReference type="UniPathway" id="UPA00558"/>
<evidence type="ECO:0000313" key="13">
    <source>
        <dbReference type="Proteomes" id="UP000267821"/>
    </source>
</evidence>
<evidence type="ECO:0000313" key="12">
    <source>
        <dbReference type="EMBL" id="RPB23211.1"/>
    </source>
</evidence>
<dbReference type="Proteomes" id="UP000267821">
    <property type="component" value="Unassembled WGS sequence"/>
</dbReference>
<proteinExistence type="predicted"/>
<keyword evidence="7" id="KW-0594">Phospholipid biosynthesis</keyword>